<dbReference type="SUPFAM" id="SSF51735">
    <property type="entry name" value="NAD(P)-binding Rossmann-fold domains"/>
    <property type="match status" value="1"/>
</dbReference>
<dbReference type="GeneID" id="42007413"/>
<dbReference type="RefSeq" id="XP_031021909.1">
    <property type="nucleotide sequence ID" value="XM_031172116.1"/>
</dbReference>
<dbReference type="InterPro" id="IPR036291">
    <property type="entry name" value="NAD(P)-bd_dom_sf"/>
</dbReference>
<reference evidence="4 5" key="1">
    <citation type="journal article" date="2019" name="Sci. Rep.">
        <title>Comparative genomics of chytrid fungi reveal insights into the obligate biotrophic and pathogenic lifestyle of Synchytrium endobioticum.</title>
        <authorList>
            <person name="van de Vossenberg B.T.L.H."/>
            <person name="Warris S."/>
            <person name="Nguyen H.D.T."/>
            <person name="van Gent-Pelzer M.P.E."/>
            <person name="Joly D.L."/>
            <person name="van de Geest H.C."/>
            <person name="Bonants P.J.M."/>
            <person name="Smith D.S."/>
            <person name="Levesque C.A."/>
            <person name="van der Lee T.A.J."/>
        </authorList>
    </citation>
    <scope>NUCLEOTIDE SEQUENCE [LARGE SCALE GENOMIC DNA]</scope>
    <source>
        <strain evidence="4 5">JEL517</strain>
    </source>
</reference>
<dbReference type="STRING" id="1806994.A0A507BS23"/>
<sequence>MFRRKANPEVPKPVELPPQRNEDQVPLKVAIIGCGQRGDRVYGEWFATNRDKGIVVAIAEPNATRREKTALKHNLPANRVYVDWEDFVQAHDNEGSRIADALLVCTQDQTHVDIVEAGSKRGYDILCEKPLATEISEVVRIIKAVKDANVIFGVAHVLRYSPYTQGIQSLLKRGDLGSVVNVQHLEPIGNIHFSHSYVRGNWRNESTSSFTLLTKSCHDLDLLNLYFQGKRATKISSFGSLSYFRPENKPPKAGDSTRCWNCPAEKECTYSAKRIYCEPASKGNFSFPVYVITDIENLASVEHAVQTGPYGECVYNGTNNVIDSQIVSIEFEGGGTASFTMTAFTQILGQRVTRINGTKGEITGDMHEFNHYAFDTRRNKKYCPLPANPSGHGGGDWGVIEAFVDAVRQRDQSLMGCTPDDVLESHLLVFAAEESRRKGVTVDVGEYRKAVGANL</sequence>
<accession>A0A507BS23</accession>
<dbReference type="OrthoDB" id="64915at2759"/>
<feature type="domain" description="Gfo/Idh/MocA-like oxidoreductase C-terminal" evidence="3">
    <location>
        <begin position="169"/>
        <end position="444"/>
    </location>
</feature>
<dbReference type="Pfam" id="PF02894">
    <property type="entry name" value="GFO_IDH_MocA_C"/>
    <property type="match status" value="1"/>
</dbReference>
<organism evidence="4 5">
    <name type="scientific">Synchytrium microbalum</name>
    <dbReference type="NCBI Taxonomy" id="1806994"/>
    <lineage>
        <taxon>Eukaryota</taxon>
        <taxon>Fungi</taxon>
        <taxon>Fungi incertae sedis</taxon>
        <taxon>Chytridiomycota</taxon>
        <taxon>Chytridiomycota incertae sedis</taxon>
        <taxon>Chytridiomycetes</taxon>
        <taxon>Synchytriales</taxon>
        <taxon>Synchytriaceae</taxon>
        <taxon>Synchytrium</taxon>
    </lineage>
</organism>
<feature type="domain" description="Gfo/Idh/MocA-like oxidoreductase N-terminal" evidence="2">
    <location>
        <begin position="27"/>
        <end position="156"/>
    </location>
</feature>
<dbReference type="AlphaFoldDB" id="A0A507BS23"/>
<dbReference type="InterPro" id="IPR051450">
    <property type="entry name" value="Gfo/Idh/MocA_Oxidoreductases"/>
</dbReference>
<evidence type="ECO:0000313" key="5">
    <source>
        <dbReference type="Proteomes" id="UP000319731"/>
    </source>
</evidence>
<protein>
    <recommendedName>
        <fullName evidence="6">Gfo/Idh/MocA-like oxidoreductase N-terminal domain-containing protein</fullName>
    </recommendedName>
</protein>
<dbReference type="Proteomes" id="UP000319731">
    <property type="component" value="Unassembled WGS sequence"/>
</dbReference>
<evidence type="ECO:0008006" key="6">
    <source>
        <dbReference type="Google" id="ProtNLM"/>
    </source>
</evidence>
<dbReference type="Pfam" id="PF01408">
    <property type="entry name" value="GFO_IDH_MocA"/>
    <property type="match status" value="1"/>
</dbReference>
<evidence type="ECO:0000259" key="2">
    <source>
        <dbReference type="Pfam" id="PF01408"/>
    </source>
</evidence>
<dbReference type="PANTHER" id="PTHR43377:SF12">
    <property type="entry name" value="BINDING ROSSMANN FOLD OXIDOREDUCTASE, PUTATIVE (AFU_ORTHOLOGUE AFUA_3G11840)-RELATED"/>
    <property type="match status" value="1"/>
</dbReference>
<dbReference type="GO" id="GO:0000166">
    <property type="term" value="F:nucleotide binding"/>
    <property type="evidence" value="ECO:0007669"/>
    <property type="project" value="InterPro"/>
</dbReference>
<feature type="region of interest" description="Disordered" evidence="1">
    <location>
        <begin position="1"/>
        <end position="21"/>
    </location>
</feature>
<name>A0A507BS23_9FUNG</name>
<dbReference type="Gene3D" id="3.40.50.720">
    <property type="entry name" value="NAD(P)-binding Rossmann-like Domain"/>
    <property type="match status" value="1"/>
</dbReference>
<evidence type="ECO:0000259" key="3">
    <source>
        <dbReference type="Pfam" id="PF02894"/>
    </source>
</evidence>
<dbReference type="PANTHER" id="PTHR43377">
    <property type="entry name" value="BILIVERDIN REDUCTASE A"/>
    <property type="match status" value="1"/>
</dbReference>
<dbReference type="EMBL" id="QEAO01000087">
    <property type="protein sequence ID" value="TPX30191.1"/>
    <property type="molecule type" value="Genomic_DNA"/>
</dbReference>
<dbReference type="InterPro" id="IPR004104">
    <property type="entry name" value="Gfo/Idh/MocA-like_OxRdtase_C"/>
</dbReference>
<keyword evidence="5" id="KW-1185">Reference proteome</keyword>
<evidence type="ECO:0000313" key="4">
    <source>
        <dbReference type="EMBL" id="TPX30191.1"/>
    </source>
</evidence>
<gene>
    <name evidence="4" type="ORF">SmJEL517_g06190</name>
</gene>
<dbReference type="InterPro" id="IPR000683">
    <property type="entry name" value="Gfo/Idh/MocA-like_OxRdtase_N"/>
</dbReference>
<proteinExistence type="predicted"/>
<dbReference type="Gene3D" id="3.30.360.10">
    <property type="entry name" value="Dihydrodipicolinate Reductase, domain 2"/>
    <property type="match status" value="1"/>
</dbReference>
<evidence type="ECO:0000256" key="1">
    <source>
        <dbReference type="SAM" id="MobiDB-lite"/>
    </source>
</evidence>
<dbReference type="SUPFAM" id="SSF55347">
    <property type="entry name" value="Glyceraldehyde-3-phosphate dehydrogenase-like, C-terminal domain"/>
    <property type="match status" value="1"/>
</dbReference>
<comment type="caution">
    <text evidence="4">The sequence shown here is derived from an EMBL/GenBank/DDBJ whole genome shotgun (WGS) entry which is preliminary data.</text>
</comment>